<comment type="caution">
    <text evidence="2">The sequence shown here is derived from an EMBL/GenBank/DDBJ whole genome shotgun (WGS) entry which is preliminary data.</text>
</comment>
<reference evidence="2" key="1">
    <citation type="submission" date="2023-03" db="EMBL/GenBank/DDBJ databases">
        <title>Massive genome expansion in bonnet fungi (Mycena s.s.) driven by repeated elements and novel gene families across ecological guilds.</title>
        <authorList>
            <consortium name="Lawrence Berkeley National Laboratory"/>
            <person name="Harder C.B."/>
            <person name="Miyauchi S."/>
            <person name="Viragh M."/>
            <person name="Kuo A."/>
            <person name="Thoen E."/>
            <person name="Andreopoulos B."/>
            <person name="Lu D."/>
            <person name="Skrede I."/>
            <person name="Drula E."/>
            <person name="Henrissat B."/>
            <person name="Morin E."/>
            <person name="Kohler A."/>
            <person name="Barry K."/>
            <person name="LaButti K."/>
            <person name="Morin E."/>
            <person name="Salamov A."/>
            <person name="Lipzen A."/>
            <person name="Mereny Z."/>
            <person name="Hegedus B."/>
            <person name="Baldrian P."/>
            <person name="Stursova M."/>
            <person name="Weitz H."/>
            <person name="Taylor A."/>
            <person name="Grigoriev I.V."/>
            <person name="Nagy L.G."/>
            <person name="Martin F."/>
            <person name="Kauserud H."/>
        </authorList>
    </citation>
    <scope>NUCLEOTIDE SEQUENCE</scope>
    <source>
        <strain evidence="2">CBHHK188m</strain>
    </source>
</reference>
<feature type="compositionally biased region" description="Basic and acidic residues" evidence="1">
    <location>
        <begin position="609"/>
        <end position="621"/>
    </location>
</feature>
<accession>A0AAD7IMN9</accession>
<organism evidence="2 3">
    <name type="scientific">Mycena maculata</name>
    <dbReference type="NCBI Taxonomy" id="230809"/>
    <lineage>
        <taxon>Eukaryota</taxon>
        <taxon>Fungi</taxon>
        <taxon>Dikarya</taxon>
        <taxon>Basidiomycota</taxon>
        <taxon>Agaricomycotina</taxon>
        <taxon>Agaricomycetes</taxon>
        <taxon>Agaricomycetidae</taxon>
        <taxon>Agaricales</taxon>
        <taxon>Marasmiineae</taxon>
        <taxon>Mycenaceae</taxon>
        <taxon>Mycena</taxon>
    </lineage>
</organism>
<evidence type="ECO:0000256" key="1">
    <source>
        <dbReference type="SAM" id="MobiDB-lite"/>
    </source>
</evidence>
<proteinExistence type="predicted"/>
<evidence type="ECO:0000313" key="2">
    <source>
        <dbReference type="EMBL" id="KAJ7744792.1"/>
    </source>
</evidence>
<dbReference type="AlphaFoldDB" id="A0AAD7IMN9"/>
<keyword evidence="3" id="KW-1185">Reference proteome</keyword>
<name>A0AAD7IMN9_9AGAR</name>
<feature type="compositionally biased region" description="Polar residues" evidence="1">
    <location>
        <begin position="579"/>
        <end position="608"/>
    </location>
</feature>
<feature type="region of interest" description="Disordered" evidence="1">
    <location>
        <begin position="573"/>
        <end position="621"/>
    </location>
</feature>
<dbReference type="EMBL" id="JARJLG010000106">
    <property type="protein sequence ID" value="KAJ7744792.1"/>
    <property type="molecule type" value="Genomic_DNA"/>
</dbReference>
<evidence type="ECO:0000313" key="3">
    <source>
        <dbReference type="Proteomes" id="UP001215280"/>
    </source>
</evidence>
<gene>
    <name evidence="2" type="ORF">DFH07DRAFT_776989</name>
</gene>
<dbReference type="Proteomes" id="UP001215280">
    <property type="component" value="Unassembled WGS sequence"/>
</dbReference>
<protein>
    <submittedName>
        <fullName evidence="2">Uncharacterized protein</fullName>
    </submittedName>
</protein>
<sequence length="905" mass="100260">MQLPRIFMGLSLRGLSGGRGGIPLSAQSLEVVLDAPAIRIDLRIKGLLIPQLQLIKAADELSMLAEHSIDILTVGVGVLVSNVGVGVLKGGVGVGVLKGGVGVGVLKGTVGRRDIVEPGLVGNKRIATRSDLVGLPVGVVGKGWIVGVYIGVAKQGVLAETAWRQREVGTNGEREARRCGGLEDDRIEAEAERENDLIRWIICLTQLSNGHLLCSTPPSPSKTTRFSATVFLGARIGFAPVFALVNTPPPFRQRLPLAKMKTFEIYQDLRENPLTMRLTDQYVWEVEEAPSVVEGVDLLKNYRTTTLGPLDGRVGAHIVMESASYFVTTNTSYVPRLPEVDPKHIVVRRDMRFGPDDPVLWPRLYSKKFCHLSAIPKAPTDPEDPLASMWWNPDPDDFVCPASGKTLTRGLGQLHFAWFSKFSSCTHNLLDEYQQYLKSLPAGTQPPLLLVQLTQRLGLSLECLMIPSTYVRMVVSVTTVQREFLELTGLLAYMKKYRPRLDAIDDPTGNRASPDNCIGCFTDDPRIAQTLWRACLPCWLIRPLQAFADECILKMVVPFAAADFLEMNAAAGSQAPAREQQSTRAPPSGNKSTTSSVKISPYGRTQSKTQKEKGPGSNVNRDKFVVFDHPEMPTTISPWASALAAIDRQRPPSCGVDKPQLYVMPEPALLASPDNELRRRTLYHHYRLLWDALMFRLAFGDQPRALLTTQEWRDILQGKVTQQGKSGSRARMHSASLEDLLRPAFDACGIDDLTGFPVSPDAVPPLDMNGAKEILWELAEINFRYEFLALDALASGLDRPDECRRCFATTRLIGIDLEESQRGLAALETDERLPYFLCIAGLMRDWRAPCEHPKEIENARGRTTWSQDSIYDLEGAVARYYTQSFYELFSRAAVVPMRLEHTISS</sequence>